<accession>A0A069D2G2</accession>
<reference evidence="2 3" key="1">
    <citation type="journal article" date="2015" name="Microbes Environ.">
        <title>Distribution and evolution of nitrogen fixation genes in the phylum bacteroidetes.</title>
        <authorList>
            <person name="Inoue J."/>
            <person name="Oshima K."/>
            <person name="Suda W."/>
            <person name="Sakamoto M."/>
            <person name="Iino T."/>
            <person name="Noda S."/>
            <person name="Hongoh Y."/>
            <person name="Hattori M."/>
            <person name="Ohkuma M."/>
        </authorList>
    </citation>
    <scope>NUCLEOTIDE SEQUENCE [LARGE SCALE GENOMIC DNA]</scope>
    <source>
        <strain evidence="2 3">JCM 15093</strain>
    </source>
</reference>
<feature type="chain" id="PRO_5001662300" evidence="1">
    <location>
        <begin position="28"/>
        <end position="418"/>
    </location>
</feature>
<gene>
    <name evidence="2" type="ORF">JCM15093_1683</name>
</gene>
<sequence>MKTLHFITVAIILTLLLLGGTAVTASAKDGSGYTEISGVVKDRQTKKKLGYVNVSVPGTSIGTITNADGGFSIKVTDSIQAEALELSHVGYFNQRLPIKRHDMHDVTVFLMPNAVNLQEVVIRGANPIKLVTEAIQKIKVNNSANPNMLTGFYRETIKKRRSYINISEAVINIYKTPYTENINLDRIQIHKGRQLLSPKAGDTLVVKLAGGPNLSIFLDFVKNRDIMLDIETLHYYRFWMDKSVMINERPHFVVGFEPQVTMPYPLFNGKLYIDQESLAFSQAEFSFSMEDRNKVTQAVLKKKPFNLRFKPEEITYLVTYKQHNGRSYLNYIRSEFNFKCDWKRRLFSTNYSVLSEMVVTNIKEKGVAVIPYKLAFHERNSLSDKVSNFYDENFWEDYNIIEPTESLENAVNKLKKKW</sequence>
<dbReference type="Pfam" id="PF13715">
    <property type="entry name" value="CarbopepD_reg_2"/>
    <property type="match status" value="1"/>
</dbReference>
<organism evidence="2 3">
    <name type="scientific">Bacteroides graminisolvens DSM 19988 = JCM 15093</name>
    <dbReference type="NCBI Taxonomy" id="1121097"/>
    <lineage>
        <taxon>Bacteria</taxon>
        <taxon>Pseudomonadati</taxon>
        <taxon>Bacteroidota</taxon>
        <taxon>Bacteroidia</taxon>
        <taxon>Bacteroidales</taxon>
        <taxon>Bacteroidaceae</taxon>
        <taxon>Bacteroides</taxon>
    </lineage>
</organism>
<feature type="signal peptide" evidence="1">
    <location>
        <begin position="1"/>
        <end position="27"/>
    </location>
</feature>
<keyword evidence="3" id="KW-1185">Reference proteome</keyword>
<dbReference type="SUPFAM" id="SSF49464">
    <property type="entry name" value="Carboxypeptidase regulatory domain-like"/>
    <property type="match status" value="1"/>
</dbReference>
<dbReference type="Gene3D" id="2.60.40.1120">
    <property type="entry name" value="Carboxypeptidase-like, regulatory domain"/>
    <property type="match status" value="1"/>
</dbReference>
<dbReference type="OrthoDB" id="1413766at2"/>
<evidence type="ECO:0000313" key="2">
    <source>
        <dbReference type="EMBL" id="GAK36515.1"/>
    </source>
</evidence>
<keyword evidence="1" id="KW-0732">Signal</keyword>
<comment type="caution">
    <text evidence="2">The sequence shown here is derived from an EMBL/GenBank/DDBJ whole genome shotgun (WGS) entry which is preliminary data.</text>
</comment>
<dbReference type="AlphaFoldDB" id="A0A069D2G2"/>
<dbReference type="RefSeq" id="WP_024996403.1">
    <property type="nucleotide sequence ID" value="NZ_ATZI01000004.1"/>
</dbReference>
<name>A0A069D2G2_9BACE</name>
<evidence type="ECO:0000313" key="3">
    <source>
        <dbReference type="Proteomes" id="UP000027601"/>
    </source>
</evidence>
<dbReference type="EMBL" id="BAJS01000007">
    <property type="protein sequence ID" value="GAK36515.1"/>
    <property type="molecule type" value="Genomic_DNA"/>
</dbReference>
<protein>
    <submittedName>
        <fullName evidence="2">Outer membrane protein</fullName>
    </submittedName>
</protein>
<evidence type="ECO:0000256" key="1">
    <source>
        <dbReference type="SAM" id="SignalP"/>
    </source>
</evidence>
<dbReference type="eggNOG" id="COG1470">
    <property type="taxonomic scope" value="Bacteria"/>
</dbReference>
<proteinExistence type="predicted"/>
<dbReference type="STRING" id="1121097.GCA_000428125_01548"/>
<dbReference type="Proteomes" id="UP000027601">
    <property type="component" value="Unassembled WGS sequence"/>
</dbReference>
<dbReference type="InterPro" id="IPR008969">
    <property type="entry name" value="CarboxyPept-like_regulatory"/>
</dbReference>